<protein>
    <recommendedName>
        <fullName evidence="2">histidine kinase</fullName>
        <ecNumber evidence="2">2.7.13.3</ecNumber>
    </recommendedName>
</protein>
<dbReference type="InterPro" id="IPR003661">
    <property type="entry name" value="HisK_dim/P_dom"/>
</dbReference>
<evidence type="ECO:0000256" key="2">
    <source>
        <dbReference type="ARBA" id="ARBA00012438"/>
    </source>
</evidence>
<dbReference type="EMBL" id="CACVAR010000018">
    <property type="protein sequence ID" value="CAA6798840.1"/>
    <property type="molecule type" value="Genomic_DNA"/>
</dbReference>
<keyword evidence="3" id="KW-0597">Phosphoprotein</keyword>
<dbReference type="InterPro" id="IPR003594">
    <property type="entry name" value="HATPase_dom"/>
</dbReference>
<organism evidence="7">
    <name type="scientific">uncultured Sulfurovum sp</name>
    <dbReference type="NCBI Taxonomy" id="269237"/>
    <lineage>
        <taxon>Bacteria</taxon>
        <taxon>Pseudomonadati</taxon>
        <taxon>Campylobacterota</taxon>
        <taxon>Epsilonproteobacteria</taxon>
        <taxon>Campylobacterales</taxon>
        <taxon>Sulfurovaceae</taxon>
        <taxon>Sulfurovum</taxon>
        <taxon>environmental samples</taxon>
    </lineage>
</organism>
<evidence type="ECO:0000256" key="3">
    <source>
        <dbReference type="ARBA" id="ARBA00022553"/>
    </source>
</evidence>
<dbReference type="InterPro" id="IPR005467">
    <property type="entry name" value="His_kinase_dom"/>
</dbReference>
<dbReference type="InterPro" id="IPR036890">
    <property type="entry name" value="HATPase_C_sf"/>
</dbReference>
<dbReference type="PANTHER" id="PTHR45339">
    <property type="entry name" value="HYBRID SIGNAL TRANSDUCTION HISTIDINE KINASE J"/>
    <property type="match status" value="1"/>
</dbReference>
<evidence type="ECO:0000256" key="1">
    <source>
        <dbReference type="ARBA" id="ARBA00000085"/>
    </source>
</evidence>
<dbReference type="PANTHER" id="PTHR45339:SF1">
    <property type="entry name" value="HYBRID SIGNAL TRANSDUCTION HISTIDINE KINASE J"/>
    <property type="match status" value="1"/>
</dbReference>
<dbReference type="SMART" id="SM00387">
    <property type="entry name" value="HATPase_c"/>
    <property type="match status" value="1"/>
</dbReference>
<evidence type="ECO:0000313" key="7">
    <source>
        <dbReference type="EMBL" id="CAA6798840.1"/>
    </source>
</evidence>
<name>A0A6S6S758_9BACT</name>
<dbReference type="Pfam" id="PF00512">
    <property type="entry name" value="HisKA"/>
    <property type="match status" value="1"/>
</dbReference>
<dbReference type="SUPFAM" id="SSF55874">
    <property type="entry name" value="ATPase domain of HSP90 chaperone/DNA topoisomerase II/histidine kinase"/>
    <property type="match status" value="1"/>
</dbReference>
<dbReference type="EC" id="2.7.13.3" evidence="2"/>
<dbReference type="FunFam" id="3.30.565.10:FF:000010">
    <property type="entry name" value="Sensor histidine kinase RcsC"/>
    <property type="match status" value="1"/>
</dbReference>
<dbReference type="CDD" id="cd16922">
    <property type="entry name" value="HATPase_EvgS-ArcB-TorS-like"/>
    <property type="match status" value="1"/>
</dbReference>
<keyword evidence="5" id="KW-1133">Transmembrane helix</keyword>
<dbReference type="GO" id="GO:0000155">
    <property type="term" value="F:phosphorelay sensor kinase activity"/>
    <property type="evidence" value="ECO:0007669"/>
    <property type="project" value="InterPro"/>
</dbReference>
<dbReference type="CDD" id="cd00082">
    <property type="entry name" value="HisKA"/>
    <property type="match status" value="1"/>
</dbReference>
<keyword evidence="4" id="KW-0902">Two-component regulatory system</keyword>
<proteinExistence type="predicted"/>
<dbReference type="InterPro" id="IPR004358">
    <property type="entry name" value="Sig_transdc_His_kin-like_C"/>
</dbReference>
<evidence type="ECO:0000256" key="5">
    <source>
        <dbReference type="SAM" id="Phobius"/>
    </source>
</evidence>
<dbReference type="AlphaFoldDB" id="A0A6S6S758"/>
<dbReference type="SMART" id="SM00388">
    <property type="entry name" value="HisKA"/>
    <property type="match status" value="1"/>
</dbReference>
<sequence>MFNNKKIILFFLLFSFIAFSLFIFKAYNFSLEYKNNKSYLVEFSLLENLDDLLASVVEEKRKTSIYLNTQNEENFNKLTNIRKETSSKLQALLNDNIRYEDFKSFIVQLRNIRNELQKIHLAVDRSNMNGSKNYYANEITDSIQEMMNQLIDDLPFDENKLVEIKDYLIDKNIELEQEIFIYVLVTILFLVLILFLLYGFKAIKEHNIEVVATLKEIEEELSEKQRLGIQEVLKKNNTLEVYKFLAQAIKEPSMAKDNFLANMSHEVRTPLNGIIGFTTLLQSTELNEEQDEFLSIIAESSNNLLTIVNDILDFSKVNSGYLEIENSSFDIIDKIEKTIESYGEKVREKEIELALFLDPKLPQNVLGDFTRISQVLLNILGNAVKFTPEKGLISISTSLLSKTSEEAVIRFSIQDTGIGIPKNKQSQIFDAFSQADVSTNRKFGGTGLGLTISRRFVELMGGTLELISEKGKGSTFYFDLTLEVDSQKAERTYPDFSRAKIGYLVLNKDQSREVDDNFESYIDSTNAMYKIYEEDQLLNLNEELLPEILFINDNYVPNHKVLNSLLELETKVVLVSSHKVSEFKKVPKEKIYKVINTPIHYTKLINLLSAEIYPPLNNVLLYKSNKLSGKIYYSILESLGFEVDIYHSIYDFKMQLENKKYKYALFDDKHTNNEIMAKIIKKNGAIPFLFSEEKENNDYCQVLDYSIDANSLNEHLKRA</sequence>
<evidence type="ECO:0000256" key="4">
    <source>
        <dbReference type="ARBA" id="ARBA00023012"/>
    </source>
</evidence>
<dbReference type="Gene3D" id="3.30.565.10">
    <property type="entry name" value="Histidine kinase-like ATPase, C-terminal domain"/>
    <property type="match status" value="1"/>
</dbReference>
<feature type="transmembrane region" description="Helical" evidence="5">
    <location>
        <begin position="6"/>
        <end position="27"/>
    </location>
</feature>
<gene>
    <name evidence="7" type="ORF">HELGO_WM28399</name>
</gene>
<keyword evidence="5" id="KW-0472">Membrane</keyword>
<dbReference type="PROSITE" id="PS50109">
    <property type="entry name" value="HIS_KIN"/>
    <property type="match status" value="1"/>
</dbReference>
<reference evidence="7" key="1">
    <citation type="submission" date="2020-01" db="EMBL/GenBank/DDBJ databases">
        <authorList>
            <person name="Meier V. D."/>
            <person name="Meier V D."/>
        </authorList>
    </citation>
    <scope>NUCLEOTIDE SEQUENCE</scope>
    <source>
        <strain evidence="7">HLG_WM_MAG_03</strain>
    </source>
</reference>
<dbReference type="SUPFAM" id="SSF47384">
    <property type="entry name" value="Homodimeric domain of signal transducing histidine kinase"/>
    <property type="match status" value="1"/>
</dbReference>
<comment type="catalytic activity">
    <reaction evidence="1">
        <text>ATP + protein L-histidine = ADP + protein N-phospho-L-histidine.</text>
        <dbReference type="EC" id="2.7.13.3"/>
    </reaction>
</comment>
<dbReference type="Gene3D" id="1.10.287.130">
    <property type="match status" value="1"/>
</dbReference>
<feature type="transmembrane region" description="Helical" evidence="5">
    <location>
        <begin position="179"/>
        <end position="200"/>
    </location>
</feature>
<dbReference type="Pfam" id="PF02518">
    <property type="entry name" value="HATPase_c"/>
    <property type="match status" value="1"/>
</dbReference>
<dbReference type="PRINTS" id="PR00344">
    <property type="entry name" value="BCTRLSENSOR"/>
</dbReference>
<evidence type="ECO:0000259" key="6">
    <source>
        <dbReference type="PROSITE" id="PS50109"/>
    </source>
</evidence>
<accession>A0A6S6S758</accession>
<dbReference type="InterPro" id="IPR036097">
    <property type="entry name" value="HisK_dim/P_sf"/>
</dbReference>
<feature type="domain" description="Histidine kinase" evidence="6">
    <location>
        <begin position="262"/>
        <end position="484"/>
    </location>
</feature>
<keyword evidence="5" id="KW-0812">Transmembrane</keyword>